<keyword evidence="2 4" id="KW-0808">Transferase</keyword>
<dbReference type="GO" id="GO:0006166">
    <property type="term" value="P:purine ribonucleoside salvage"/>
    <property type="evidence" value="ECO:0007669"/>
    <property type="project" value="UniProtKB-KW"/>
</dbReference>
<dbReference type="EC" id="2.4.2.28" evidence="4"/>
<comment type="similarity">
    <text evidence="4">Belongs to the PNP/MTAP phosphorylase family. MTAP subfamily.</text>
</comment>
<sequence length="287" mass="30791">MAQAVIGVIGGSGLYEIEGLSDVKQVEIDTPFGKPSDALITGVLDGVKMVFLPRHGRGHRLLPSEVPYRANIHAMKQLGVERIISVSAVGSMREEIVPGHIVIPDQFFDRTQGKRASTFFGEGVVGHVQFADPVCGDLSAILAQAATEVGATVHQGGTYICIEGPNFSTRAESNIYRSWGVDIIGMTNLPEARLAREAEICYATVALATDYDCWFEGHDDVSVEAVLATIKQNVATARNIIKAAAGLAAATRPCACESALQYAIMTDCTQLPDATRDRLALLLDKYL</sequence>
<feature type="binding site" evidence="4">
    <location>
        <begin position="87"/>
        <end position="88"/>
    </location>
    <ligand>
        <name>phosphate</name>
        <dbReference type="ChEBI" id="CHEBI:43474"/>
    </ligand>
</feature>
<dbReference type="STRING" id="1842532.A7E78_00590"/>
<feature type="domain" description="Nucleoside phosphorylase" evidence="5">
    <location>
        <begin position="6"/>
        <end position="244"/>
    </location>
</feature>
<dbReference type="RefSeq" id="WP_072282454.1">
    <property type="nucleotide sequence ID" value="NZ_CP015519.1"/>
</dbReference>
<dbReference type="CDD" id="cd09010">
    <property type="entry name" value="MTAP_SsMTAPII_like_MTIP"/>
    <property type="match status" value="1"/>
</dbReference>
<dbReference type="GO" id="GO:0017061">
    <property type="term" value="F:S-methyl-5-thioadenosine phosphorylase activity"/>
    <property type="evidence" value="ECO:0007669"/>
    <property type="project" value="UniProtKB-UniRule"/>
</dbReference>
<keyword evidence="1 4" id="KW-0328">Glycosyltransferase</keyword>
<dbReference type="InterPro" id="IPR010044">
    <property type="entry name" value="MTAP"/>
</dbReference>
<dbReference type="Pfam" id="PF01048">
    <property type="entry name" value="PNP_UDP_1"/>
    <property type="match status" value="1"/>
</dbReference>
<dbReference type="Proteomes" id="UP000182517">
    <property type="component" value="Chromosome"/>
</dbReference>
<dbReference type="PANTHER" id="PTHR42679">
    <property type="entry name" value="S-METHYL-5'-THIOADENOSINE PHOSPHORYLASE"/>
    <property type="match status" value="1"/>
</dbReference>
<name>A0A1L3GKP4_9BACT</name>
<dbReference type="SUPFAM" id="SSF53167">
    <property type="entry name" value="Purine and uridine phosphorylases"/>
    <property type="match status" value="1"/>
</dbReference>
<dbReference type="InterPro" id="IPR035994">
    <property type="entry name" value="Nucleoside_phosphorylase_sf"/>
</dbReference>
<keyword evidence="7" id="KW-1185">Reference proteome</keyword>
<comment type="subunit">
    <text evidence="4">Homohexamer. Dimer of a homotrimer.</text>
</comment>
<evidence type="ECO:0000256" key="4">
    <source>
        <dbReference type="HAMAP-Rule" id="MF_01963"/>
    </source>
</evidence>
<comment type="function">
    <text evidence="4">Catalyzes the reversible phosphorylation of S-methyl-5'-thioadenosine (MTA) to adenine and 5-methylthioribose-1-phosphate. Involved in the breakdown of MTA, a major by-product of polyamine biosynthesis. Responsible for the first step in the methionine salvage pathway after MTA has been generated from S-adenosylmethionine. Has broad substrate specificity with 6-aminopurine nucleosides as preferred substrates.</text>
</comment>
<dbReference type="FunFam" id="3.40.50.1580:FF:000012">
    <property type="entry name" value="Probable 6-oxopurine nucleoside phosphorylase"/>
    <property type="match status" value="1"/>
</dbReference>
<dbReference type="HAMAP" id="MF_01963">
    <property type="entry name" value="MTAP"/>
    <property type="match status" value="1"/>
</dbReference>
<gene>
    <name evidence="4" type="primary">mtnP</name>
    <name evidence="6" type="ORF">A7E78_00590</name>
</gene>
<dbReference type="PANTHER" id="PTHR42679:SF2">
    <property type="entry name" value="S-METHYL-5'-THIOADENOSINE PHOSPHORYLASE"/>
    <property type="match status" value="1"/>
</dbReference>
<proteinExistence type="inferred from homology"/>
<dbReference type="EMBL" id="CP015519">
    <property type="protein sequence ID" value="APG26494.1"/>
    <property type="molecule type" value="Genomic_DNA"/>
</dbReference>
<evidence type="ECO:0000259" key="5">
    <source>
        <dbReference type="Pfam" id="PF01048"/>
    </source>
</evidence>
<evidence type="ECO:0000313" key="6">
    <source>
        <dbReference type="EMBL" id="APG26494.1"/>
    </source>
</evidence>
<dbReference type="OrthoDB" id="1523230at2"/>
<feature type="binding site" evidence="4">
    <location>
        <begin position="210"/>
        <end position="212"/>
    </location>
    <ligand>
        <name>substrate</name>
    </ligand>
</feature>
<dbReference type="KEGG" id="pef:A7E78_00590"/>
<feature type="site" description="Important for substrate specificity" evidence="4">
    <location>
        <position position="168"/>
    </location>
</feature>
<dbReference type="GO" id="GO:0005829">
    <property type="term" value="C:cytosol"/>
    <property type="evidence" value="ECO:0007669"/>
    <property type="project" value="TreeGrafter"/>
</dbReference>
<feature type="binding site" evidence="4">
    <location>
        <position position="12"/>
    </location>
    <ligand>
        <name>phosphate</name>
        <dbReference type="ChEBI" id="CHEBI:43474"/>
    </ligand>
</feature>
<feature type="binding site" evidence="4">
    <location>
        <position position="186"/>
    </location>
    <ligand>
        <name>substrate</name>
    </ligand>
</feature>
<evidence type="ECO:0000256" key="3">
    <source>
        <dbReference type="ARBA" id="ARBA00022726"/>
    </source>
</evidence>
<comment type="pathway">
    <text evidence="4">Amino-acid biosynthesis; L-methionine biosynthesis via salvage pathway; S-methyl-5-thio-alpha-D-ribose 1-phosphate from S-methyl-5'-thioadenosine (phosphorylase route): step 1/1.</text>
</comment>
<evidence type="ECO:0000313" key="7">
    <source>
        <dbReference type="Proteomes" id="UP000182517"/>
    </source>
</evidence>
<dbReference type="NCBIfam" id="TIGR01694">
    <property type="entry name" value="MTAP"/>
    <property type="match status" value="1"/>
</dbReference>
<dbReference type="GO" id="GO:0019509">
    <property type="term" value="P:L-methionine salvage from methylthioadenosine"/>
    <property type="evidence" value="ECO:0007669"/>
    <property type="project" value="UniProtKB-UniRule"/>
</dbReference>
<dbReference type="AlphaFoldDB" id="A0A1L3GKP4"/>
<feature type="binding site" evidence="4">
    <location>
        <position position="187"/>
    </location>
    <ligand>
        <name>phosphate</name>
        <dbReference type="ChEBI" id="CHEBI:43474"/>
    </ligand>
</feature>
<evidence type="ECO:0000256" key="1">
    <source>
        <dbReference type="ARBA" id="ARBA00022676"/>
    </source>
</evidence>
<feature type="site" description="Important for substrate specificity" evidence="4">
    <location>
        <position position="223"/>
    </location>
</feature>
<dbReference type="UniPathway" id="UPA00904">
    <property type="reaction ID" value="UER00873"/>
</dbReference>
<comment type="catalytic activity">
    <reaction evidence="4">
        <text>S-methyl-5'-thioadenosine + phosphate = 5-(methylsulfanyl)-alpha-D-ribose 1-phosphate + adenine</text>
        <dbReference type="Rhea" id="RHEA:11852"/>
        <dbReference type="ChEBI" id="CHEBI:16708"/>
        <dbReference type="ChEBI" id="CHEBI:17509"/>
        <dbReference type="ChEBI" id="CHEBI:43474"/>
        <dbReference type="ChEBI" id="CHEBI:58533"/>
        <dbReference type="EC" id="2.4.2.28"/>
    </reaction>
</comment>
<accession>A0A1L3GKP4</accession>
<dbReference type="InterPro" id="IPR018099">
    <property type="entry name" value="Purine_phosphorylase-2_CS"/>
</dbReference>
<protein>
    <recommendedName>
        <fullName evidence="4">S-methyl-5'-thioadenosine phosphorylase</fullName>
        <ecNumber evidence="4">2.4.2.28</ecNumber>
    </recommendedName>
    <alternativeName>
        <fullName evidence="4">5'-methylthioadenosine phosphorylase</fullName>
        <shortName evidence="4">MTA phosphorylase</shortName>
        <shortName evidence="4">MTAP</shortName>
    </alternativeName>
</protein>
<dbReference type="PROSITE" id="PS01240">
    <property type="entry name" value="PNP_MTAP_2"/>
    <property type="match status" value="1"/>
</dbReference>
<reference evidence="6 7" key="1">
    <citation type="journal article" date="2017" name="Genome Announc.">
        <title>Complete Genome Sequences of Two Acetylene-Fermenting Pelobacter acetylenicus Strains.</title>
        <authorList>
            <person name="Sutton J.M."/>
            <person name="Baesman S.M."/>
            <person name="Fierst J.L."/>
            <person name="Poret-Peterson A.T."/>
            <person name="Oremland R.S."/>
            <person name="Dunlap D.S."/>
            <person name="Akob D.M."/>
        </authorList>
    </citation>
    <scope>NUCLEOTIDE SEQUENCE [LARGE SCALE GENOMIC DNA]</scope>
    <source>
        <strain evidence="6 7">SFB93</strain>
    </source>
</reference>
<feature type="binding site" evidence="4">
    <location>
        <begin position="54"/>
        <end position="55"/>
    </location>
    <ligand>
        <name>phosphate</name>
        <dbReference type="ChEBI" id="CHEBI:43474"/>
    </ligand>
</feature>
<dbReference type="InterPro" id="IPR000845">
    <property type="entry name" value="Nucleoside_phosphorylase_d"/>
</dbReference>
<dbReference type="Gene3D" id="3.40.50.1580">
    <property type="entry name" value="Nucleoside phosphorylase domain"/>
    <property type="match status" value="1"/>
</dbReference>
<evidence type="ECO:0000256" key="2">
    <source>
        <dbReference type="ARBA" id="ARBA00022679"/>
    </source>
</evidence>
<organism evidence="6 7">
    <name type="scientific">Syntrophotalea acetylenivorans</name>
    <dbReference type="NCBI Taxonomy" id="1842532"/>
    <lineage>
        <taxon>Bacteria</taxon>
        <taxon>Pseudomonadati</taxon>
        <taxon>Thermodesulfobacteriota</taxon>
        <taxon>Desulfuromonadia</taxon>
        <taxon>Desulfuromonadales</taxon>
        <taxon>Syntrophotaleaceae</taxon>
        <taxon>Syntrophotalea</taxon>
    </lineage>
</organism>
<keyword evidence="3 4" id="KW-0660">Purine salvage</keyword>